<accession>A0A518K7L1</accession>
<name>A0A518K7L1_9BACT</name>
<organism evidence="1 2">
    <name type="scientific">Botrimarina mediterranea</name>
    <dbReference type="NCBI Taxonomy" id="2528022"/>
    <lineage>
        <taxon>Bacteria</taxon>
        <taxon>Pseudomonadati</taxon>
        <taxon>Planctomycetota</taxon>
        <taxon>Planctomycetia</taxon>
        <taxon>Pirellulales</taxon>
        <taxon>Lacipirellulaceae</taxon>
        <taxon>Botrimarina</taxon>
    </lineage>
</organism>
<keyword evidence="2" id="KW-1185">Reference proteome</keyword>
<sequence length="38" mass="4671">MHDRLRMFQALQCFWINLYKLSRSVESKKRVLEDVVMV</sequence>
<reference evidence="1 2" key="1">
    <citation type="submission" date="2019-02" db="EMBL/GenBank/DDBJ databases">
        <title>Deep-cultivation of Planctomycetes and their phenomic and genomic characterization uncovers novel biology.</title>
        <authorList>
            <person name="Wiegand S."/>
            <person name="Jogler M."/>
            <person name="Boedeker C."/>
            <person name="Pinto D."/>
            <person name="Vollmers J."/>
            <person name="Rivas-Marin E."/>
            <person name="Kohn T."/>
            <person name="Peeters S.H."/>
            <person name="Heuer A."/>
            <person name="Rast P."/>
            <person name="Oberbeckmann S."/>
            <person name="Bunk B."/>
            <person name="Jeske O."/>
            <person name="Meyerdierks A."/>
            <person name="Storesund J.E."/>
            <person name="Kallscheuer N."/>
            <person name="Luecker S."/>
            <person name="Lage O.M."/>
            <person name="Pohl T."/>
            <person name="Merkel B.J."/>
            <person name="Hornburger P."/>
            <person name="Mueller R.-W."/>
            <person name="Bruemmer F."/>
            <person name="Labrenz M."/>
            <person name="Spormann A.M."/>
            <person name="Op den Camp H."/>
            <person name="Overmann J."/>
            <person name="Amann R."/>
            <person name="Jetten M.S.M."/>
            <person name="Mascher T."/>
            <person name="Medema M.H."/>
            <person name="Devos D.P."/>
            <person name="Kaster A.-K."/>
            <person name="Ovreas L."/>
            <person name="Rohde M."/>
            <person name="Galperin M.Y."/>
            <person name="Jogler C."/>
        </authorList>
    </citation>
    <scope>NUCLEOTIDE SEQUENCE [LARGE SCALE GENOMIC DNA]</scope>
    <source>
        <strain evidence="1 2">Spa11</strain>
    </source>
</reference>
<protein>
    <submittedName>
        <fullName evidence="1">Uncharacterized protein</fullName>
    </submittedName>
</protein>
<dbReference type="AlphaFoldDB" id="A0A518K7L1"/>
<proteinExistence type="predicted"/>
<evidence type="ECO:0000313" key="1">
    <source>
        <dbReference type="EMBL" id="QDV73765.1"/>
    </source>
</evidence>
<dbReference type="KEGG" id="bmei:Spa11_19640"/>
<evidence type="ECO:0000313" key="2">
    <source>
        <dbReference type="Proteomes" id="UP000316426"/>
    </source>
</evidence>
<dbReference type="EMBL" id="CP036349">
    <property type="protein sequence ID" value="QDV73765.1"/>
    <property type="molecule type" value="Genomic_DNA"/>
</dbReference>
<gene>
    <name evidence="1" type="ORF">Spa11_19640</name>
</gene>
<dbReference type="Proteomes" id="UP000316426">
    <property type="component" value="Chromosome"/>
</dbReference>